<dbReference type="InterPro" id="IPR024524">
    <property type="entry name" value="DUF3800"/>
</dbReference>
<organism evidence="1 2">
    <name type="scientific">Mycobacterium marseillense</name>
    <dbReference type="NCBI Taxonomy" id="701042"/>
    <lineage>
        <taxon>Bacteria</taxon>
        <taxon>Bacillati</taxon>
        <taxon>Actinomycetota</taxon>
        <taxon>Actinomycetes</taxon>
        <taxon>Mycobacteriales</taxon>
        <taxon>Mycobacteriaceae</taxon>
        <taxon>Mycobacterium</taxon>
        <taxon>Mycobacterium avium complex (MAC)</taxon>
    </lineage>
</organism>
<keyword evidence="2" id="KW-1185">Reference proteome</keyword>
<protein>
    <recommendedName>
        <fullName evidence="3">DUF3800 domain-containing protein</fullName>
    </recommendedName>
</protein>
<dbReference type="Pfam" id="PF12686">
    <property type="entry name" value="DUF3800"/>
    <property type="match status" value="1"/>
</dbReference>
<accession>A0ABN5ZWB8</accession>
<evidence type="ECO:0008006" key="3">
    <source>
        <dbReference type="Google" id="ProtNLM"/>
    </source>
</evidence>
<dbReference type="Proteomes" id="UP000466831">
    <property type="component" value="Chromosome"/>
</dbReference>
<gene>
    <name evidence="1" type="ORF">MMARJ_36060</name>
</gene>
<evidence type="ECO:0000313" key="1">
    <source>
        <dbReference type="EMBL" id="BBY12866.1"/>
    </source>
</evidence>
<reference evidence="1 2" key="1">
    <citation type="journal article" date="2019" name="Emerg. Microbes Infect.">
        <title>Comprehensive subspecies identification of 175 nontuberculous mycobacteria species based on 7547 genomic profiles.</title>
        <authorList>
            <person name="Matsumoto Y."/>
            <person name="Kinjo T."/>
            <person name="Motooka D."/>
            <person name="Nabeya D."/>
            <person name="Jung N."/>
            <person name="Uechi K."/>
            <person name="Horii T."/>
            <person name="Iida T."/>
            <person name="Fujita J."/>
            <person name="Nakamura S."/>
        </authorList>
    </citation>
    <scope>NUCLEOTIDE SEQUENCE [LARGE SCALE GENOMIC DNA]</scope>
    <source>
        <strain evidence="1 2">JCM 17324</strain>
    </source>
</reference>
<evidence type="ECO:0000313" key="2">
    <source>
        <dbReference type="Proteomes" id="UP000466831"/>
    </source>
</evidence>
<dbReference type="EMBL" id="AP022584">
    <property type="protein sequence ID" value="BBY12866.1"/>
    <property type="molecule type" value="Genomic_DNA"/>
</dbReference>
<proteinExistence type="predicted"/>
<sequence length="322" mass="35742">MEPRGIEPLTPALQRRIVLLFSRLQPGPRAKSYDCSQQQLSVVVVKLWPESGRVRARGVLASKLVILAYVDETGDTGDPALGGSSNCYGLGCVLVETDKWSDVFTAVLSLRRNIRARYGIGVRKELKANYLIRGSSHLRDLNLSPNDRHVIYRSHFRVLQQVAEPFGVRAFGIVVDKQASPWSSPQDTFDMAWITLLQRLERTSTKRAAELMVIHDQGEDKRVMQAVRRARRHLPAGLHWGTGSVVNPAKYFVEDAIPRSSANSYFIQIADLVAYAAWRTHQHPSPGAAAVCPHTTWNLLGEAIHTPVTSVKPGNAIGVVLR</sequence>
<name>A0ABN5ZWB8_9MYCO</name>